<reference evidence="7 8" key="1">
    <citation type="submission" date="2015-02" db="EMBL/GenBank/DDBJ databases">
        <authorList>
            <person name="Ju K.-S."/>
            <person name="Doroghazi J.R."/>
            <person name="Metcalf W."/>
        </authorList>
    </citation>
    <scope>NUCLEOTIDE SEQUENCE [LARGE SCALE GENOMIC DNA]</scope>
    <source>
        <strain evidence="7 8">NRRL B-16140</strain>
    </source>
</reference>
<comment type="subcellular location">
    <subcellularLocation>
        <location evidence="1">Cell membrane</location>
        <topology evidence="1">Lipid-anchor</topology>
    </subcellularLocation>
</comment>
<dbReference type="InterPro" id="IPR032018">
    <property type="entry name" value="LppA/LppB/LprP"/>
</dbReference>
<keyword evidence="4" id="KW-0472">Membrane</keyword>
<dbReference type="Pfam" id="PF16708">
    <property type="entry name" value="LppA"/>
    <property type="match status" value="1"/>
</dbReference>
<keyword evidence="6" id="KW-0449">Lipoprotein</keyword>
<dbReference type="AlphaFoldDB" id="A0A0F0H5T3"/>
<proteinExistence type="predicted"/>
<evidence type="ECO:0000256" key="5">
    <source>
        <dbReference type="ARBA" id="ARBA00023139"/>
    </source>
</evidence>
<accession>A0A0F0H5T3</accession>
<evidence type="ECO:0000256" key="2">
    <source>
        <dbReference type="ARBA" id="ARBA00022475"/>
    </source>
</evidence>
<dbReference type="Gene3D" id="3.30.2030.20">
    <property type="match status" value="1"/>
</dbReference>
<comment type="caution">
    <text evidence="7">The sequence shown here is derived from an EMBL/GenBank/DDBJ whole genome shotgun (WGS) entry which is preliminary data.</text>
</comment>
<dbReference type="RefSeq" id="WP_045311035.1">
    <property type="nucleotide sequence ID" value="NZ_JYJG01000049.1"/>
</dbReference>
<evidence type="ECO:0008006" key="9">
    <source>
        <dbReference type="Google" id="ProtNLM"/>
    </source>
</evidence>
<evidence type="ECO:0000256" key="4">
    <source>
        <dbReference type="ARBA" id="ARBA00023136"/>
    </source>
</evidence>
<dbReference type="GO" id="GO:0005886">
    <property type="term" value="C:plasma membrane"/>
    <property type="evidence" value="ECO:0007669"/>
    <property type="project" value="UniProtKB-SubCell"/>
</dbReference>
<dbReference type="EMBL" id="JYJG01000049">
    <property type="protein sequence ID" value="KJK50880.1"/>
    <property type="molecule type" value="Genomic_DNA"/>
</dbReference>
<keyword evidence="8" id="KW-1185">Reference proteome</keyword>
<dbReference type="Proteomes" id="UP000033393">
    <property type="component" value="Unassembled WGS sequence"/>
</dbReference>
<evidence type="ECO:0000256" key="6">
    <source>
        <dbReference type="ARBA" id="ARBA00023288"/>
    </source>
</evidence>
<evidence type="ECO:0000313" key="8">
    <source>
        <dbReference type="Proteomes" id="UP000033393"/>
    </source>
</evidence>
<evidence type="ECO:0000256" key="3">
    <source>
        <dbReference type="ARBA" id="ARBA00022729"/>
    </source>
</evidence>
<name>A0A0F0H5T3_LENAE</name>
<sequence>MDEVFAKVMQRPDIEQTVASYTEMGARIRERLAAEFGRTWEQVSDGGRAGCGDEYKVLDDVENRHLPRWSSKGNLPDDQWPRAEAIVGEVAEGYGFHKDPVILVNRQGDHEVVYDKPDGAQVTFGTAVNTVLDVMTGCHLTVDAHRRGTPKAARR</sequence>
<evidence type="ECO:0000313" key="7">
    <source>
        <dbReference type="EMBL" id="KJK50880.1"/>
    </source>
</evidence>
<organism evidence="7 8">
    <name type="scientific">Lentzea aerocolonigenes</name>
    <name type="common">Lechevalieria aerocolonigenes</name>
    <name type="synonym">Saccharothrix aerocolonigenes</name>
    <dbReference type="NCBI Taxonomy" id="68170"/>
    <lineage>
        <taxon>Bacteria</taxon>
        <taxon>Bacillati</taxon>
        <taxon>Actinomycetota</taxon>
        <taxon>Actinomycetes</taxon>
        <taxon>Pseudonocardiales</taxon>
        <taxon>Pseudonocardiaceae</taxon>
        <taxon>Lentzea</taxon>
    </lineage>
</organism>
<keyword evidence="2" id="KW-1003">Cell membrane</keyword>
<protein>
    <recommendedName>
        <fullName evidence="9">Lipoprotein</fullName>
    </recommendedName>
</protein>
<keyword evidence="5" id="KW-0564">Palmitate</keyword>
<dbReference type="PATRIC" id="fig|68170.10.peg.9579"/>
<evidence type="ECO:0000256" key="1">
    <source>
        <dbReference type="ARBA" id="ARBA00004193"/>
    </source>
</evidence>
<keyword evidence="3" id="KW-0732">Signal</keyword>
<gene>
    <name evidence="7" type="ORF">UK23_09200</name>
</gene>